<keyword evidence="1" id="KW-0812">Transmembrane</keyword>
<evidence type="ECO:0008006" key="4">
    <source>
        <dbReference type="Google" id="ProtNLM"/>
    </source>
</evidence>
<dbReference type="Proteomes" id="UP001222118">
    <property type="component" value="Chromosome"/>
</dbReference>
<dbReference type="EMBL" id="CP118247">
    <property type="protein sequence ID" value="WDR04519.1"/>
    <property type="molecule type" value="Genomic_DNA"/>
</dbReference>
<organism evidence="2 3">
    <name type="scientific">Devosia rhodophyticola</name>
    <dbReference type="NCBI Taxonomy" id="3026423"/>
    <lineage>
        <taxon>Bacteria</taxon>
        <taxon>Pseudomonadati</taxon>
        <taxon>Pseudomonadota</taxon>
        <taxon>Alphaproteobacteria</taxon>
        <taxon>Hyphomicrobiales</taxon>
        <taxon>Devosiaceae</taxon>
        <taxon>Devosia</taxon>
    </lineage>
</organism>
<dbReference type="PANTHER" id="PTHR32196">
    <property type="entry name" value="ABC TRANSPORTER PERMEASE PROTEIN YPHD-RELATED-RELATED"/>
    <property type="match status" value="1"/>
</dbReference>
<keyword evidence="1" id="KW-0472">Membrane</keyword>
<sequence length="160" mass="16507">MTNTVTKERVRVVNAPFKLSVFGPLIALALLLILGALLNGNFLSLGNMMNVVARAAPIGIIAIGATFVITSGGLDLSVGSMAAFVAGLMIIIMNALVPSLGTGWLVVAIGMLSGLVIGGAAGSANGLLITAGRDRTVHCDARRTGHFSSAHYLSGRWWYA</sequence>
<dbReference type="RefSeq" id="WP_282210040.1">
    <property type="nucleotide sequence ID" value="NZ_CP118247.1"/>
</dbReference>
<proteinExistence type="predicted"/>
<keyword evidence="3" id="KW-1185">Reference proteome</keyword>
<evidence type="ECO:0000313" key="2">
    <source>
        <dbReference type="EMBL" id="WDR04519.1"/>
    </source>
</evidence>
<feature type="transmembrane region" description="Helical" evidence="1">
    <location>
        <begin position="51"/>
        <end position="69"/>
    </location>
</feature>
<feature type="transmembrane region" description="Helical" evidence="1">
    <location>
        <begin position="103"/>
        <end position="128"/>
    </location>
</feature>
<protein>
    <recommendedName>
        <fullName evidence="4">ABC transporter permease</fullName>
    </recommendedName>
</protein>
<feature type="transmembrane region" description="Helical" evidence="1">
    <location>
        <begin position="21"/>
        <end position="39"/>
    </location>
</feature>
<reference evidence="2 3" key="1">
    <citation type="submission" date="2023-02" db="EMBL/GenBank/DDBJ databases">
        <title>Devosia chondri sp. nov., isolated from the phycosphere of marine algae.</title>
        <authorList>
            <person name="Kim J.M."/>
            <person name="Lee J.K."/>
            <person name="Choi B.J."/>
            <person name="Bayburt H."/>
            <person name="Jeon C.O."/>
        </authorList>
    </citation>
    <scope>NUCLEOTIDE SEQUENCE [LARGE SCALE GENOMIC DNA]</scope>
    <source>
        <strain evidence="2 3">G2-5</strain>
    </source>
</reference>
<keyword evidence="1" id="KW-1133">Transmembrane helix</keyword>
<gene>
    <name evidence="2" type="ORF">PSQ90_09225</name>
</gene>
<evidence type="ECO:0000256" key="1">
    <source>
        <dbReference type="SAM" id="Phobius"/>
    </source>
</evidence>
<evidence type="ECO:0000313" key="3">
    <source>
        <dbReference type="Proteomes" id="UP001222118"/>
    </source>
</evidence>
<accession>A0ABY7YTE8</accession>
<name>A0ABY7YTE8_9HYPH</name>
<feature type="transmembrane region" description="Helical" evidence="1">
    <location>
        <begin position="76"/>
        <end position="97"/>
    </location>
</feature>